<gene>
    <name evidence="2" type="ORF">CYMTET_13454</name>
</gene>
<proteinExistence type="predicted"/>
<dbReference type="PANTHER" id="PTHR33050">
    <property type="entry name" value="REVERSE TRANSCRIPTASE DOMAIN-CONTAINING PROTEIN"/>
    <property type="match status" value="1"/>
</dbReference>
<organism evidence="2 3">
    <name type="scientific">Cymbomonas tetramitiformis</name>
    <dbReference type="NCBI Taxonomy" id="36881"/>
    <lineage>
        <taxon>Eukaryota</taxon>
        <taxon>Viridiplantae</taxon>
        <taxon>Chlorophyta</taxon>
        <taxon>Pyramimonadophyceae</taxon>
        <taxon>Pyramimonadales</taxon>
        <taxon>Pyramimonadaceae</taxon>
        <taxon>Cymbomonas</taxon>
    </lineage>
</organism>
<evidence type="ECO:0000313" key="2">
    <source>
        <dbReference type="EMBL" id="KAK3278614.1"/>
    </source>
</evidence>
<dbReference type="InterPro" id="IPR052055">
    <property type="entry name" value="Hepadnavirus_pol/RT"/>
</dbReference>
<evidence type="ECO:0000313" key="3">
    <source>
        <dbReference type="Proteomes" id="UP001190700"/>
    </source>
</evidence>
<dbReference type="CDD" id="cd09275">
    <property type="entry name" value="RNase_HI_RT_DIRS1"/>
    <property type="match status" value="1"/>
</dbReference>
<dbReference type="Proteomes" id="UP001190700">
    <property type="component" value="Unassembled WGS sequence"/>
</dbReference>
<comment type="caution">
    <text evidence="2">The sequence shown here is derived from an EMBL/GenBank/DDBJ whole genome shotgun (WGS) entry which is preliminary data.</text>
</comment>
<dbReference type="AlphaFoldDB" id="A0AAE0LBD2"/>
<dbReference type="PANTHER" id="PTHR33050:SF7">
    <property type="entry name" value="RIBONUCLEASE H"/>
    <property type="match status" value="1"/>
</dbReference>
<keyword evidence="3" id="KW-1185">Reference proteome</keyword>
<dbReference type="EMBL" id="LGRX02005354">
    <property type="protein sequence ID" value="KAK3278614.1"/>
    <property type="molecule type" value="Genomic_DNA"/>
</dbReference>
<protein>
    <submittedName>
        <fullName evidence="2">Uncharacterized protein</fullName>
    </submittedName>
</protein>
<name>A0AAE0LBD2_9CHLO</name>
<evidence type="ECO:0000256" key="1">
    <source>
        <dbReference type="SAM" id="MobiDB-lite"/>
    </source>
</evidence>
<sequence>MTFQDTADGLFAPGVRYTEKLFEWFRPGEESLERGCREGHGMEFVQKTPRYRRDNHPSCYEYADRSEADLLRSVGKGVLEGPLHYEPWSVTPLGSIYQPEKDKFRNVWNARASRVDESLEPASADYDYLEDILKHQRPACWQHGWDLSDAFWNNPRYQPHCDYMGVMTPVSKEFYRAHYDMFGFCDAPKHQAEMARVFKRMLNGTVHMDGKSQCSGIFVDDGHSVADSDLSLAEATVRTQAEIAQLEAAGIRVLVHKTHRPSTGKAFIGREIDSVSQQVGASEARVQKNVALAEALEQQYPLGTPVPRRELAAVVGEFQFLAPLIRGGQNMLTPLYRARDRFTDPAVATRHAAAQWEDRVTVEMGREARDALGQFCQAFRSRPTRRYYLEKDPSISGWWTGQHSGDRDYLTEHLSPGRLEGSRVLLRTDNTTTMSITNRQGTMSPELWPIVDRMFKAAIRHDLDLAAEHIPGVENGLADGLSRFIRQKDYSDWQYRADELYTLPGLVGHPFTLDGGADPVGTNAYLPRHCSVVDSFLERDYCPEASHLFTSPEWRHLLRDDGTYGFGAERAFRGPTRWPVLVVHFPSTLPSTSGVTAAQAARGPADCGGVGVGLTGLIFCSRCWARRAGVVHCTGRMAALVSELLGMRTRLSTDEGHRRGIRDVEAYMRDYLDHGLPATGTDVVCYAAYSLVQPFMAEIAVVARGHGRGAGFAVETVHGVGGDGGITEAAEARGALLGSALGGGARRVRASEMSGLTGTVPTELGELTRMSQLAEPRCRVGLVVYAVSRLPLGGGEGPARRQGGRELHLGAGSPQGYSHAAARRTCGCIMMPRNALAGGVAEGPSPAHVAARGCGGTACAMERDETRRHLQAAEARGALLGSALGGGARRVRASEMSGWGARLGGCEMRGMLGRGRDRHLHSNSLTGTVPTELGELTGCLNCEYRMAFVAVRRAEPTVGSLASS</sequence>
<accession>A0AAE0LBD2</accession>
<reference evidence="2 3" key="1">
    <citation type="journal article" date="2015" name="Genome Biol. Evol.">
        <title>Comparative Genomics of a Bacterivorous Green Alga Reveals Evolutionary Causalities and Consequences of Phago-Mixotrophic Mode of Nutrition.</title>
        <authorList>
            <person name="Burns J.A."/>
            <person name="Paasch A."/>
            <person name="Narechania A."/>
            <person name="Kim E."/>
        </authorList>
    </citation>
    <scope>NUCLEOTIDE SEQUENCE [LARGE SCALE GENOMIC DNA]</scope>
    <source>
        <strain evidence="2 3">PLY_AMNH</strain>
    </source>
</reference>
<feature type="region of interest" description="Disordered" evidence="1">
    <location>
        <begin position="795"/>
        <end position="815"/>
    </location>
</feature>